<reference evidence="2 3" key="1">
    <citation type="submission" date="2018-08" db="EMBL/GenBank/DDBJ databases">
        <title>Lysinibacillus sp. YLB-03 draft genome sequence.</title>
        <authorList>
            <person name="Yu L."/>
        </authorList>
    </citation>
    <scope>NUCLEOTIDE SEQUENCE [LARGE SCALE GENOMIC DNA]</scope>
    <source>
        <strain evidence="2 3">YLB-03</strain>
    </source>
</reference>
<evidence type="ECO:0000313" key="3">
    <source>
        <dbReference type="Proteomes" id="UP000265692"/>
    </source>
</evidence>
<gene>
    <name evidence="2" type="ORF">D1B33_09405</name>
</gene>
<organism evidence="2 3">
    <name type="scientific">Ureibacillus yapensis</name>
    <dbReference type="NCBI Taxonomy" id="2304605"/>
    <lineage>
        <taxon>Bacteria</taxon>
        <taxon>Bacillati</taxon>
        <taxon>Bacillota</taxon>
        <taxon>Bacilli</taxon>
        <taxon>Bacillales</taxon>
        <taxon>Caryophanaceae</taxon>
        <taxon>Ureibacillus</taxon>
    </lineage>
</organism>
<evidence type="ECO:0000313" key="2">
    <source>
        <dbReference type="EMBL" id="RHW36612.1"/>
    </source>
</evidence>
<dbReference type="Proteomes" id="UP000265692">
    <property type="component" value="Unassembled WGS sequence"/>
</dbReference>
<name>A0A396SEH1_9BACL</name>
<proteinExistence type="predicted"/>
<dbReference type="RefSeq" id="WP_118876135.1">
    <property type="nucleotide sequence ID" value="NZ_QWEI01000004.1"/>
</dbReference>
<dbReference type="EMBL" id="QWEI01000004">
    <property type="protein sequence ID" value="RHW36612.1"/>
    <property type="molecule type" value="Genomic_DNA"/>
</dbReference>
<keyword evidence="3" id="KW-1185">Reference proteome</keyword>
<feature type="transmembrane region" description="Helical" evidence="1">
    <location>
        <begin position="132"/>
        <end position="153"/>
    </location>
</feature>
<dbReference type="InterPro" id="IPR021683">
    <property type="entry name" value="DUF3267"/>
</dbReference>
<keyword evidence="1" id="KW-1133">Transmembrane helix</keyword>
<accession>A0A396SEH1</accession>
<sequence>MHCWKTINIKREYGSTWLTIMSALLFVLVFAFSFVLLEDIPPMTYEDNYLWLFVFLFLLIYPLHKVLHYVTLFKYRDSVKLRFKIDYKFVPIIRMRIKSIIPKKRYLFTLLAPFFIINGFLIFMAIAFEEYAHFYCLLFAYHCSICFIDLLYVKNLLKAPKDSLIEETPKGCEVLVPEI</sequence>
<dbReference type="Pfam" id="PF11667">
    <property type="entry name" value="DUF3267"/>
    <property type="match status" value="1"/>
</dbReference>
<feature type="transmembrane region" description="Helical" evidence="1">
    <location>
        <begin position="106"/>
        <end position="126"/>
    </location>
</feature>
<evidence type="ECO:0000256" key="1">
    <source>
        <dbReference type="SAM" id="Phobius"/>
    </source>
</evidence>
<comment type="caution">
    <text evidence="2">The sequence shown here is derived from an EMBL/GenBank/DDBJ whole genome shotgun (WGS) entry which is preliminary data.</text>
</comment>
<keyword evidence="1" id="KW-0472">Membrane</keyword>
<dbReference type="OrthoDB" id="2360495at2"/>
<dbReference type="AlphaFoldDB" id="A0A396SEH1"/>
<feature type="transmembrane region" description="Helical" evidence="1">
    <location>
        <begin position="16"/>
        <end position="37"/>
    </location>
</feature>
<keyword evidence="1" id="KW-0812">Transmembrane</keyword>
<feature type="transmembrane region" description="Helical" evidence="1">
    <location>
        <begin position="49"/>
        <end position="72"/>
    </location>
</feature>
<protein>
    <submittedName>
        <fullName evidence="2">DUF3267 domain-containing protein</fullName>
    </submittedName>
</protein>